<proteinExistence type="predicted"/>
<dbReference type="PANTHER" id="PTHR47506">
    <property type="entry name" value="TRANSCRIPTIONAL REGULATORY PROTEIN"/>
    <property type="match status" value="1"/>
</dbReference>
<dbReference type="SUPFAM" id="SSF46689">
    <property type="entry name" value="Homeodomain-like"/>
    <property type="match status" value="1"/>
</dbReference>
<dbReference type="Proteomes" id="UP000064921">
    <property type="component" value="Chromosome"/>
</dbReference>
<dbReference type="GO" id="GO:0003677">
    <property type="term" value="F:DNA binding"/>
    <property type="evidence" value="ECO:0007669"/>
    <property type="project" value="UniProtKB-UniRule"/>
</dbReference>
<dbReference type="KEGG" id="pphr:APZ00_00900"/>
<dbReference type="Gene3D" id="1.10.357.10">
    <property type="entry name" value="Tetracycline Repressor, domain 2"/>
    <property type="match status" value="1"/>
</dbReference>
<dbReference type="RefSeq" id="WP_058897803.1">
    <property type="nucleotide sequence ID" value="NZ_CP013068.1"/>
</dbReference>
<dbReference type="InterPro" id="IPR036271">
    <property type="entry name" value="Tet_transcr_reg_TetR-rel_C_sf"/>
</dbReference>
<dbReference type="SUPFAM" id="SSF48498">
    <property type="entry name" value="Tetracyclin repressor-like, C-terminal domain"/>
    <property type="match status" value="1"/>
</dbReference>
<sequence length="205" mass="22889">MSSRSTREIITAVADQLFYERGFEAASFASIASEVKISRGNFYYHFKTKNEILEAVIAKRIADRDALLQGWAEAFPPEDRIRCFIGILITNQSKIMTFGCPVGTLSAELAKLNHPALDQANELFTVFRTWLRQQFEALGFAGQSDALAMHLLMRSQGVAALANAYKDAEFVRREAEAMSLWLDQQIAALPPATSPLSPLEQQKED</sequence>
<protein>
    <submittedName>
        <fullName evidence="6">Transcriptional regulator</fullName>
    </submittedName>
</protein>
<keyword evidence="2 4" id="KW-0238">DNA-binding</keyword>
<dbReference type="InterPro" id="IPR001647">
    <property type="entry name" value="HTH_TetR"/>
</dbReference>
<evidence type="ECO:0000256" key="2">
    <source>
        <dbReference type="ARBA" id="ARBA00023125"/>
    </source>
</evidence>
<evidence type="ECO:0000256" key="1">
    <source>
        <dbReference type="ARBA" id="ARBA00023015"/>
    </source>
</evidence>
<evidence type="ECO:0000313" key="6">
    <source>
        <dbReference type="EMBL" id="ALV25815.1"/>
    </source>
</evidence>
<feature type="DNA-binding region" description="H-T-H motif" evidence="4">
    <location>
        <begin position="27"/>
        <end position="46"/>
    </location>
</feature>
<keyword evidence="7" id="KW-1185">Reference proteome</keyword>
<dbReference type="PROSITE" id="PS50977">
    <property type="entry name" value="HTH_TETR_2"/>
    <property type="match status" value="1"/>
</dbReference>
<evidence type="ECO:0000259" key="5">
    <source>
        <dbReference type="PROSITE" id="PS50977"/>
    </source>
</evidence>
<gene>
    <name evidence="6" type="ORF">APZ00_00900</name>
</gene>
<dbReference type="EMBL" id="CP013068">
    <property type="protein sequence ID" value="ALV25815.1"/>
    <property type="molecule type" value="Genomic_DNA"/>
</dbReference>
<evidence type="ECO:0000256" key="3">
    <source>
        <dbReference type="ARBA" id="ARBA00023163"/>
    </source>
</evidence>
<dbReference type="Pfam" id="PF21993">
    <property type="entry name" value="TetR_C_13_2"/>
    <property type="match status" value="1"/>
</dbReference>
<accession>A0A0U3MNP3</accession>
<dbReference type="InterPro" id="IPR054156">
    <property type="entry name" value="YxaF_TetR_C"/>
</dbReference>
<keyword evidence="1" id="KW-0805">Transcription regulation</keyword>
<name>A0A0U3MNP3_9HYPH</name>
<evidence type="ECO:0000313" key="7">
    <source>
        <dbReference type="Proteomes" id="UP000064921"/>
    </source>
</evidence>
<keyword evidence="3" id="KW-0804">Transcription</keyword>
<dbReference type="PANTHER" id="PTHR47506:SF1">
    <property type="entry name" value="HTH-TYPE TRANSCRIPTIONAL REGULATOR YJDC"/>
    <property type="match status" value="1"/>
</dbReference>
<dbReference type="AlphaFoldDB" id="A0A0U3MNP3"/>
<evidence type="ECO:0000256" key="4">
    <source>
        <dbReference type="PROSITE-ProRule" id="PRU00335"/>
    </source>
</evidence>
<organism evidence="6 7">
    <name type="scientific">Pannonibacter phragmitetus</name>
    <dbReference type="NCBI Taxonomy" id="121719"/>
    <lineage>
        <taxon>Bacteria</taxon>
        <taxon>Pseudomonadati</taxon>
        <taxon>Pseudomonadota</taxon>
        <taxon>Alphaproteobacteria</taxon>
        <taxon>Hyphomicrobiales</taxon>
        <taxon>Stappiaceae</taxon>
        <taxon>Pannonibacter</taxon>
    </lineage>
</organism>
<dbReference type="Pfam" id="PF00440">
    <property type="entry name" value="TetR_N"/>
    <property type="match status" value="1"/>
</dbReference>
<dbReference type="InterPro" id="IPR009057">
    <property type="entry name" value="Homeodomain-like_sf"/>
</dbReference>
<dbReference type="PRINTS" id="PR00455">
    <property type="entry name" value="HTHTETR"/>
</dbReference>
<reference evidence="6 7" key="1">
    <citation type="submission" date="2015-10" db="EMBL/GenBank/DDBJ databases">
        <title>The world's first case of liver abscess caused by Pannonibacter phragmitetus.</title>
        <authorList>
            <person name="Ming D."/>
            <person name="Wang M."/>
            <person name="Zhou Y."/>
            <person name="Jiang T."/>
            <person name="Hu S."/>
        </authorList>
    </citation>
    <scope>NUCLEOTIDE SEQUENCE [LARGE SCALE GENOMIC DNA]</scope>
    <source>
        <strain evidence="6 7">31801</strain>
    </source>
</reference>
<feature type="domain" description="HTH tetR-type" evidence="5">
    <location>
        <begin position="4"/>
        <end position="64"/>
    </location>
</feature>